<reference evidence="11" key="1">
    <citation type="submission" date="2016-03" db="EMBL/GenBank/DDBJ databases">
        <title>RNAseq analyses of the sensorial organs of adult female Aedes albopictus.</title>
        <authorList>
            <person name="Fabrizio L."/>
            <person name="Ribeiro J.M."/>
            <person name="Arca B."/>
        </authorList>
    </citation>
    <scope>NUCLEOTIDE SEQUENCE</scope>
</reference>
<evidence type="ECO:0000256" key="7">
    <source>
        <dbReference type="ARBA" id="ARBA00023283"/>
    </source>
</evidence>
<dbReference type="VEuPathDB" id="VectorBase:AALF004964"/>
<dbReference type="GO" id="GO:0007218">
    <property type="term" value="P:neuropeptide signaling pathway"/>
    <property type="evidence" value="ECO:0007669"/>
    <property type="project" value="UniProtKB-KW"/>
</dbReference>
<evidence type="ECO:0000256" key="2">
    <source>
        <dbReference type="ARBA" id="ARBA00006145"/>
    </source>
</evidence>
<feature type="signal peptide" evidence="10">
    <location>
        <begin position="1"/>
        <end position="29"/>
    </location>
</feature>
<organism evidence="11">
    <name type="scientific">Aedes albopictus</name>
    <name type="common">Asian tiger mosquito</name>
    <name type="synonym">Stegomyia albopicta</name>
    <dbReference type="NCBI Taxonomy" id="7160"/>
    <lineage>
        <taxon>Eukaryota</taxon>
        <taxon>Metazoa</taxon>
        <taxon>Ecdysozoa</taxon>
        <taxon>Arthropoda</taxon>
        <taxon>Hexapoda</taxon>
        <taxon>Insecta</taxon>
        <taxon>Pterygota</taxon>
        <taxon>Neoptera</taxon>
        <taxon>Endopterygota</taxon>
        <taxon>Diptera</taxon>
        <taxon>Nematocera</taxon>
        <taxon>Culicoidea</taxon>
        <taxon>Culicidae</taxon>
        <taxon>Culicinae</taxon>
        <taxon>Aedini</taxon>
        <taxon>Aedes</taxon>
        <taxon>Stegomyia</taxon>
    </lineage>
</organism>
<comment type="subcellular location">
    <subcellularLocation>
        <location evidence="1">Secreted</location>
    </subcellularLocation>
</comment>
<evidence type="ECO:0000256" key="8">
    <source>
        <dbReference type="ARBA" id="ARBA00023320"/>
    </source>
</evidence>
<keyword evidence="8" id="KW-0527">Neuropeptide</keyword>
<dbReference type="GO" id="GO:0005576">
    <property type="term" value="C:extracellular region"/>
    <property type="evidence" value="ECO:0007669"/>
    <property type="project" value="UniProtKB-SubCell"/>
</dbReference>
<name>A0A1W7R7K3_AEDAL</name>
<keyword evidence="6" id="KW-0027">Amidation</keyword>
<dbReference type="OrthoDB" id="8196018at2759"/>
<feature type="chain" id="PRO_5010889918" evidence="10">
    <location>
        <begin position="30"/>
        <end position="110"/>
    </location>
</feature>
<protein>
    <submittedName>
        <fullName evidence="11">Putative adipokinetic hormone 2 preprohormone</fullName>
    </submittedName>
</protein>
<dbReference type="GO" id="GO:0005179">
    <property type="term" value="F:hormone activity"/>
    <property type="evidence" value="ECO:0007669"/>
    <property type="project" value="UniProtKB-KW"/>
</dbReference>
<dbReference type="AlphaFoldDB" id="A0A1W7R7K3"/>
<evidence type="ECO:0000313" key="11">
    <source>
        <dbReference type="EMBL" id="JAV47134.1"/>
    </source>
</evidence>
<feature type="region of interest" description="Disordered" evidence="9">
    <location>
        <begin position="91"/>
        <end position="110"/>
    </location>
</feature>
<dbReference type="VEuPathDB" id="VectorBase:AALFPA_078576"/>
<dbReference type="InterPro" id="IPR010475">
    <property type="entry name" value="AKH/RPCH_hormone"/>
</dbReference>
<dbReference type="VEuPathDB" id="VectorBase:AALC636_013674"/>
<keyword evidence="5 10" id="KW-0732">Signal</keyword>
<keyword evidence="4" id="KW-0372">Hormone</keyword>
<dbReference type="InterPro" id="IPR002047">
    <property type="entry name" value="Adipokinetic_hormone_CS"/>
</dbReference>
<proteinExistence type="inferred from homology"/>
<keyword evidence="3" id="KW-0964">Secreted</keyword>
<evidence type="ECO:0000256" key="6">
    <source>
        <dbReference type="ARBA" id="ARBA00022815"/>
    </source>
</evidence>
<accession>A0A1W7R7K3</accession>
<evidence type="ECO:0000256" key="10">
    <source>
        <dbReference type="SAM" id="SignalP"/>
    </source>
</evidence>
<dbReference type="Pfam" id="PF06377">
    <property type="entry name" value="Adipokin_hormo"/>
    <property type="match status" value="1"/>
</dbReference>
<feature type="compositionally biased region" description="Gly residues" evidence="9">
    <location>
        <begin position="97"/>
        <end position="110"/>
    </location>
</feature>
<dbReference type="PROSITE" id="PS00256">
    <property type="entry name" value="AKH"/>
    <property type="match status" value="1"/>
</dbReference>
<evidence type="ECO:0000256" key="5">
    <source>
        <dbReference type="ARBA" id="ARBA00022729"/>
    </source>
</evidence>
<keyword evidence="7" id="KW-0873">Pyrrolidone carboxylic acid</keyword>
<comment type="similarity">
    <text evidence="2">Belongs to the AKH/HRTH/RPCH family.</text>
</comment>
<sequence>MYSLRRDRFSKLIGFALLCMVLTSSLSQAQVTFSRDWNAGKRSLAETAQPTSECATIWRTVTNLCAAVTKNIQHLTMCEARALMKNLQNEDGSMENNGGGGLPLFGNGHL</sequence>
<dbReference type="EMBL" id="GEHC01000511">
    <property type="protein sequence ID" value="JAV47134.1"/>
    <property type="molecule type" value="Transcribed_RNA"/>
</dbReference>
<evidence type="ECO:0000256" key="1">
    <source>
        <dbReference type="ARBA" id="ARBA00004613"/>
    </source>
</evidence>
<evidence type="ECO:0000256" key="3">
    <source>
        <dbReference type="ARBA" id="ARBA00022525"/>
    </source>
</evidence>
<evidence type="ECO:0000256" key="4">
    <source>
        <dbReference type="ARBA" id="ARBA00022702"/>
    </source>
</evidence>
<evidence type="ECO:0000256" key="9">
    <source>
        <dbReference type="SAM" id="MobiDB-lite"/>
    </source>
</evidence>